<name>A0A060M1N0_9BACI</name>
<dbReference type="InterPro" id="IPR000620">
    <property type="entry name" value="EamA_dom"/>
</dbReference>
<feature type="transmembrane region" description="Helical" evidence="7">
    <location>
        <begin position="151"/>
        <end position="170"/>
    </location>
</feature>
<evidence type="ECO:0000256" key="4">
    <source>
        <dbReference type="ARBA" id="ARBA00022692"/>
    </source>
</evidence>
<evidence type="ECO:0000256" key="6">
    <source>
        <dbReference type="ARBA" id="ARBA00023136"/>
    </source>
</evidence>
<proteinExistence type="inferred from homology"/>
<reference evidence="9 10" key="1">
    <citation type="journal article" date="2014" name="Gene">
        <title>A comparative genomic analysis of the alkalitolerant soil bacterium Bacillus lehensis G1.</title>
        <authorList>
            <person name="Noor Y.M."/>
            <person name="Samsulrizal N.H."/>
            <person name="Jema'on N.A."/>
            <person name="Low K.O."/>
            <person name="Ramli A.N."/>
            <person name="Alias N.I."/>
            <person name="Damis S.I."/>
            <person name="Fuzi S.F."/>
            <person name="Isa M.N."/>
            <person name="Murad A.M."/>
            <person name="Raih M.F."/>
            <person name="Bakar F.D."/>
            <person name="Najimudin N."/>
            <person name="Mahadi N.M."/>
            <person name="Illias R.M."/>
        </authorList>
    </citation>
    <scope>NUCLEOTIDE SEQUENCE [LARGE SCALE GENOMIC DNA]</scope>
    <source>
        <strain evidence="9 10">G1</strain>
    </source>
</reference>
<dbReference type="PATRIC" id="fig|1246626.3.peg.3365"/>
<feature type="transmembrane region" description="Helical" evidence="7">
    <location>
        <begin position="93"/>
        <end position="112"/>
    </location>
</feature>
<keyword evidence="10" id="KW-1185">Reference proteome</keyword>
<evidence type="ECO:0000256" key="2">
    <source>
        <dbReference type="ARBA" id="ARBA00007362"/>
    </source>
</evidence>
<evidence type="ECO:0000256" key="7">
    <source>
        <dbReference type="SAM" id="Phobius"/>
    </source>
</evidence>
<comment type="subcellular location">
    <subcellularLocation>
        <location evidence="1">Cell membrane</location>
        <topology evidence="1">Multi-pass membrane protein</topology>
    </subcellularLocation>
</comment>
<dbReference type="PROSITE" id="PS51257">
    <property type="entry name" value="PROKAR_LIPOPROTEIN"/>
    <property type="match status" value="1"/>
</dbReference>
<organism evidence="9 10">
    <name type="scientific">Shouchella lehensis G1</name>
    <dbReference type="NCBI Taxonomy" id="1246626"/>
    <lineage>
        <taxon>Bacteria</taxon>
        <taxon>Bacillati</taxon>
        <taxon>Bacillota</taxon>
        <taxon>Bacilli</taxon>
        <taxon>Bacillales</taxon>
        <taxon>Bacillaceae</taxon>
        <taxon>Shouchella</taxon>
    </lineage>
</organism>
<dbReference type="Proteomes" id="UP000027142">
    <property type="component" value="Chromosome"/>
</dbReference>
<dbReference type="HOGENOM" id="CLU_033863_6_0_9"/>
<protein>
    <submittedName>
        <fullName evidence="9">Transporter protein</fullName>
    </submittedName>
</protein>
<dbReference type="SUPFAM" id="SSF103481">
    <property type="entry name" value="Multidrug resistance efflux transporter EmrE"/>
    <property type="match status" value="2"/>
</dbReference>
<feature type="transmembrane region" description="Helical" evidence="7">
    <location>
        <begin position="213"/>
        <end position="232"/>
    </location>
</feature>
<dbReference type="InterPro" id="IPR037185">
    <property type="entry name" value="EmrE-like"/>
</dbReference>
<dbReference type="Pfam" id="PF00892">
    <property type="entry name" value="EamA"/>
    <property type="match status" value="2"/>
</dbReference>
<gene>
    <name evidence="9" type="ORF">BleG1_3383</name>
</gene>
<feature type="transmembrane region" description="Helical" evidence="7">
    <location>
        <begin position="270"/>
        <end position="287"/>
    </location>
</feature>
<dbReference type="RefSeq" id="WP_038483424.1">
    <property type="nucleotide sequence ID" value="NZ_CP003923.1"/>
</dbReference>
<feature type="transmembrane region" description="Helical" evidence="7">
    <location>
        <begin position="182"/>
        <end position="201"/>
    </location>
</feature>
<evidence type="ECO:0000313" key="9">
    <source>
        <dbReference type="EMBL" id="AIC95930.1"/>
    </source>
</evidence>
<accession>A0A060M1N0</accession>
<feature type="domain" description="EamA" evidence="8">
    <location>
        <begin position="150"/>
        <end position="283"/>
    </location>
</feature>
<dbReference type="GO" id="GO:0005886">
    <property type="term" value="C:plasma membrane"/>
    <property type="evidence" value="ECO:0007669"/>
    <property type="project" value="UniProtKB-SubCell"/>
</dbReference>
<dbReference type="KEGG" id="ble:BleG1_3383"/>
<dbReference type="InterPro" id="IPR051258">
    <property type="entry name" value="Diverse_Substrate_Transporter"/>
</dbReference>
<keyword evidence="3" id="KW-1003">Cell membrane</keyword>
<feature type="transmembrane region" description="Helical" evidence="7">
    <location>
        <begin position="35"/>
        <end position="56"/>
    </location>
</feature>
<keyword evidence="6 7" id="KW-0472">Membrane</keyword>
<evidence type="ECO:0000256" key="5">
    <source>
        <dbReference type="ARBA" id="ARBA00022989"/>
    </source>
</evidence>
<comment type="similarity">
    <text evidence="2">Belongs to the EamA transporter family.</text>
</comment>
<keyword evidence="5 7" id="KW-1133">Transmembrane helix</keyword>
<dbReference type="PANTHER" id="PTHR42920">
    <property type="entry name" value="OS03G0707200 PROTEIN-RELATED"/>
    <property type="match status" value="1"/>
</dbReference>
<dbReference type="PANTHER" id="PTHR42920:SF5">
    <property type="entry name" value="EAMA DOMAIN-CONTAINING PROTEIN"/>
    <property type="match status" value="1"/>
</dbReference>
<dbReference type="AlphaFoldDB" id="A0A060M1N0"/>
<dbReference type="OrthoDB" id="3180815at2"/>
<feature type="transmembrane region" description="Helical" evidence="7">
    <location>
        <begin position="68"/>
        <end position="87"/>
    </location>
</feature>
<evidence type="ECO:0000313" key="10">
    <source>
        <dbReference type="Proteomes" id="UP000027142"/>
    </source>
</evidence>
<feature type="transmembrane region" description="Helical" evidence="7">
    <location>
        <begin position="244"/>
        <end position="264"/>
    </location>
</feature>
<sequence>MKSTWLYSLAVLIGGACFGILSTFVKIGYGQGADLVHVVITQFFFGFLILAILLFFSARKKIPLKMVVALLACGIPTGLTGIFYYHSLQTLDASLAVIFLFQFVWIGSFYEFIFAKKIPSKRRLLSIGVLIAGSILAAGVLQTAVQFDWVGAFWALLSAFCSALFMYVTGVVGTEVPVVQKGFIISIGGFLLSAIILVPTAETLSFTGIETGFIGIAFLLGLFGIVLPPLMFSIGMPKIGSGLGAILSTAELPVALILSIALLGETILPMQWAGVAIIFAGIFYGNVERKKVRYEYARE</sequence>
<keyword evidence="4 7" id="KW-0812">Transmembrane</keyword>
<evidence type="ECO:0000256" key="1">
    <source>
        <dbReference type="ARBA" id="ARBA00004651"/>
    </source>
</evidence>
<dbReference type="eggNOG" id="COG0697">
    <property type="taxonomic scope" value="Bacteria"/>
</dbReference>
<feature type="domain" description="EamA" evidence="8">
    <location>
        <begin position="8"/>
        <end position="137"/>
    </location>
</feature>
<dbReference type="EMBL" id="CP003923">
    <property type="protein sequence ID" value="AIC95930.1"/>
    <property type="molecule type" value="Genomic_DNA"/>
</dbReference>
<evidence type="ECO:0000256" key="3">
    <source>
        <dbReference type="ARBA" id="ARBA00022475"/>
    </source>
</evidence>
<evidence type="ECO:0000259" key="8">
    <source>
        <dbReference type="Pfam" id="PF00892"/>
    </source>
</evidence>
<feature type="transmembrane region" description="Helical" evidence="7">
    <location>
        <begin position="124"/>
        <end position="145"/>
    </location>
</feature>
<feature type="transmembrane region" description="Helical" evidence="7">
    <location>
        <begin position="7"/>
        <end position="29"/>
    </location>
</feature>